<reference evidence="1" key="1">
    <citation type="submission" date="2021-01" db="EMBL/GenBank/DDBJ databases">
        <authorList>
            <consortium name="Genoscope - CEA"/>
            <person name="William W."/>
        </authorList>
    </citation>
    <scope>NUCLEOTIDE SEQUENCE</scope>
</reference>
<proteinExistence type="predicted"/>
<dbReference type="Proteomes" id="UP000692954">
    <property type="component" value="Unassembled WGS sequence"/>
</dbReference>
<accession>A0A8S1R6G0</accession>
<name>A0A8S1R6G0_9CILI</name>
<protein>
    <submittedName>
        <fullName evidence="1">Uncharacterized protein</fullName>
    </submittedName>
</protein>
<gene>
    <name evidence="1" type="ORF">PSON_ATCC_30995.1.T1400081</name>
</gene>
<dbReference type="AlphaFoldDB" id="A0A8S1R6G0"/>
<evidence type="ECO:0000313" key="1">
    <source>
        <dbReference type="EMBL" id="CAD8122742.1"/>
    </source>
</evidence>
<dbReference type="EMBL" id="CAJJDN010000140">
    <property type="protein sequence ID" value="CAD8122742.1"/>
    <property type="molecule type" value="Genomic_DNA"/>
</dbReference>
<organism evidence="1 2">
    <name type="scientific">Paramecium sonneborni</name>
    <dbReference type="NCBI Taxonomy" id="65129"/>
    <lineage>
        <taxon>Eukaryota</taxon>
        <taxon>Sar</taxon>
        <taxon>Alveolata</taxon>
        <taxon>Ciliophora</taxon>
        <taxon>Intramacronucleata</taxon>
        <taxon>Oligohymenophorea</taxon>
        <taxon>Peniculida</taxon>
        <taxon>Parameciidae</taxon>
        <taxon>Paramecium</taxon>
    </lineage>
</organism>
<keyword evidence="2" id="KW-1185">Reference proteome</keyword>
<sequence>MTILPKNVSFIYFFLQSQSTFEQNFKTYFLPNTFSKILLELKNGLQLNLDYDNNTLYKLCFKKKIIQHNSFLILYFYESKSYFSPVPYINFVNQIIHTEVFTLYNQVNSNQFDSGHTLFSRIICNQTKSGDISQFLRKLTQLRFTIQNKNYLFLKQFQQFQDIPILQFLKTLQKGWILLELLIRKTKNLIHFQWLIIIKIWKRIQ</sequence>
<evidence type="ECO:0000313" key="2">
    <source>
        <dbReference type="Proteomes" id="UP000692954"/>
    </source>
</evidence>
<comment type="caution">
    <text evidence="1">The sequence shown here is derived from an EMBL/GenBank/DDBJ whole genome shotgun (WGS) entry which is preliminary data.</text>
</comment>